<sequence length="88" mass="9824">MKRGTSSEAEIPFVTDEALTSSTTDSATTGVVDSEGEKIHTEWREKNGTLEDRWVGFKGLAKHALLDEDLVAFDIINRETINKCRRVV</sequence>
<evidence type="ECO:0000313" key="2">
    <source>
        <dbReference type="EMBL" id="CCD48856.1"/>
    </source>
</evidence>
<dbReference type="InParanoid" id="G2Y8C8"/>
<reference evidence="3" key="1">
    <citation type="journal article" date="2011" name="PLoS Genet.">
        <title>Genomic analysis of the necrotrophic fungal pathogens Sclerotinia sclerotiorum and Botrytis cinerea.</title>
        <authorList>
            <person name="Amselem J."/>
            <person name="Cuomo C.A."/>
            <person name="van Kan J.A."/>
            <person name="Viaud M."/>
            <person name="Benito E.P."/>
            <person name="Couloux A."/>
            <person name="Coutinho P.M."/>
            <person name="de Vries R.P."/>
            <person name="Dyer P.S."/>
            <person name="Fillinger S."/>
            <person name="Fournier E."/>
            <person name="Gout L."/>
            <person name="Hahn M."/>
            <person name="Kohn L."/>
            <person name="Lapalu N."/>
            <person name="Plummer K.M."/>
            <person name="Pradier J.M."/>
            <person name="Quevillon E."/>
            <person name="Sharon A."/>
            <person name="Simon A."/>
            <person name="ten Have A."/>
            <person name="Tudzynski B."/>
            <person name="Tudzynski P."/>
            <person name="Wincker P."/>
            <person name="Andrew M."/>
            <person name="Anthouard V."/>
            <person name="Beever R.E."/>
            <person name="Beffa R."/>
            <person name="Benoit I."/>
            <person name="Bouzid O."/>
            <person name="Brault B."/>
            <person name="Chen Z."/>
            <person name="Choquer M."/>
            <person name="Collemare J."/>
            <person name="Cotton P."/>
            <person name="Danchin E.G."/>
            <person name="Da Silva C."/>
            <person name="Gautier A."/>
            <person name="Giraud C."/>
            <person name="Giraud T."/>
            <person name="Gonzalez C."/>
            <person name="Grossetete S."/>
            <person name="Guldener U."/>
            <person name="Henrissat B."/>
            <person name="Howlett B.J."/>
            <person name="Kodira C."/>
            <person name="Kretschmer M."/>
            <person name="Lappartient A."/>
            <person name="Leroch M."/>
            <person name="Levis C."/>
            <person name="Mauceli E."/>
            <person name="Neuveglise C."/>
            <person name="Oeser B."/>
            <person name="Pearson M."/>
            <person name="Poulain J."/>
            <person name="Poussereau N."/>
            <person name="Quesneville H."/>
            <person name="Rascle C."/>
            <person name="Schumacher J."/>
            <person name="Segurens B."/>
            <person name="Sexton A."/>
            <person name="Silva E."/>
            <person name="Sirven C."/>
            <person name="Soanes D.M."/>
            <person name="Talbot N.J."/>
            <person name="Templeton M."/>
            <person name="Yandava C."/>
            <person name="Yarden O."/>
            <person name="Zeng Q."/>
            <person name="Rollins J.A."/>
            <person name="Lebrun M.H."/>
            <person name="Dickman M."/>
        </authorList>
    </citation>
    <scope>NUCLEOTIDE SEQUENCE [LARGE SCALE GENOMIC DNA]</scope>
    <source>
        <strain evidence="3">T4</strain>
    </source>
</reference>
<feature type="compositionally biased region" description="Low complexity" evidence="1">
    <location>
        <begin position="15"/>
        <end position="29"/>
    </location>
</feature>
<gene>
    <name evidence="2" type="ORF">BofuT4_uP032660.1</name>
</gene>
<proteinExistence type="predicted"/>
<feature type="region of interest" description="Disordered" evidence="1">
    <location>
        <begin position="1"/>
        <end position="36"/>
    </location>
</feature>
<dbReference type="EMBL" id="FQ790297">
    <property type="protein sequence ID" value="CCD48856.1"/>
    <property type="molecule type" value="Genomic_DNA"/>
</dbReference>
<protein>
    <submittedName>
        <fullName evidence="2">Uncharacterized protein</fullName>
    </submittedName>
</protein>
<dbReference type="AlphaFoldDB" id="G2Y8C8"/>
<organism evidence="2 3">
    <name type="scientific">Botryotinia fuckeliana (strain T4)</name>
    <name type="common">Noble rot fungus</name>
    <name type="synonym">Botrytis cinerea</name>
    <dbReference type="NCBI Taxonomy" id="999810"/>
    <lineage>
        <taxon>Eukaryota</taxon>
        <taxon>Fungi</taxon>
        <taxon>Dikarya</taxon>
        <taxon>Ascomycota</taxon>
        <taxon>Pezizomycotina</taxon>
        <taxon>Leotiomycetes</taxon>
        <taxon>Helotiales</taxon>
        <taxon>Sclerotiniaceae</taxon>
        <taxon>Botrytis</taxon>
    </lineage>
</organism>
<accession>G2Y8C8</accession>
<evidence type="ECO:0000313" key="3">
    <source>
        <dbReference type="Proteomes" id="UP000008177"/>
    </source>
</evidence>
<dbReference type="Proteomes" id="UP000008177">
    <property type="component" value="Unplaced contigs"/>
</dbReference>
<evidence type="ECO:0000256" key="1">
    <source>
        <dbReference type="SAM" id="MobiDB-lite"/>
    </source>
</evidence>
<name>G2Y8C8_BOTF4</name>
<dbReference type="HOGENOM" id="CLU_2468787_0_0_1"/>